<dbReference type="InterPro" id="IPR007941">
    <property type="entry name" value="DUF726"/>
</dbReference>
<feature type="transmembrane region" description="Helical" evidence="7">
    <location>
        <begin position="189"/>
        <end position="210"/>
    </location>
</feature>
<dbReference type="OrthoDB" id="277931at2759"/>
<dbReference type="GO" id="GO:0016020">
    <property type="term" value="C:membrane"/>
    <property type="evidence" value="ECO:0007669"/>
    <property type="project" value="UniProtKB-SubCell"/>
</dbReference>
<dbReference type="PANTHER" id="PTHR17920">
    <property type="entry name" value="TRANSMEMBRANE AND COILED-COIL DOMAIN-CONTAINING PROTEIN 4 TMCO4"/>
    <property type="match status" value="1"/>
</dbReference>
<organism evidence="8 9">
    <name type="scientific">Phanerochaete sordida</name>
    <dbReference type="NCBI Taxonomy" id="48140"/>
    <lineage>
        <taxon>Eukaryota</taxon>
        <taxon>Fungi</taxon>
        <taxon>Dikarya</taxon>
        <taxon>Basidiomycota</taxon>
        <taxon>Agaricomycotina</taxon>
        <taxon>Agaricomycetes</taxon>
        <taxon>Polyporales</taxon>
        <taxon>Phanerochaetaceae</taxon>
        <taxon>Phanerochaete</taxon>
    </lineage>
</organism>
<evidence type="ECO:0000256" key="1">
    <source>
        <dbReference type="ARBA" id="ARBA00004141"/>
    </source>
</evidence>
<dbReference type="AlphaFoldDB" id="A0A9P3GI18"/>
<protein>
    <recommendedName>
        <fullName evidence="10">DUF726-domain-containing protein</fullName>
    </recommendedName>
</protein>
<name>A0A9P3GI18_9APHY</name>
<sequence length="578" mass="61241">MPEKHGDLTKVTPPTDLQAAQLQAIFEHVFRRLASHRNKAEIYATNEYALSGRDRDVMAAVREAHIAELNRWAQELLGHTWTACQEPGGGKCPMLDALADTSTIGLPSLPDEAHINQTLQTVLFLHLTTSKTYHAHTRAFLASFVHVDEDAVAATLKDPERAVQEAERKSKTQRATEQHAARNRTLRRVGVGVAAVGGGVLIGLTGGLAAPLVGAGVSTVLGWLGVGGTAAGLLASGLAGSSVVCGALFGAYGSQRSAEMVARCTREVRDLALEPVARPRETLAVRLCVSGWLAAPADVAAPWTVLGGDDTFALRWEVEALLQLSDALAALVQTEAMRFVQAQIVKRTVFAALFAALSPAVWLKILRVIDNPWMAAKSLAAKAGRVLGTLLAGRVLGSRPVTLVGYSLGSLVIFEALQFLARLPPAEGPVAGLVQDVYLFGAPVPADEAQWAAARRVVAGRLVNGYATQDYVLAVLARVSHMSWGMAGLQPVMVQGVENVDFTEEVGGHLKWRGMVGRCLQMCGAPGVVDSEVELQLQRTAQKIAADTDMSQGEAEKVIEAGPGDGAETPPKGTPSVK</sequence>
<evidence type="ECO:0000313" key="8">
    <source>
        <dbReference type="EMBL" id="GJE95146.1"/>
    </source>
</evidence>
<feature type="region of interest" description="Disordered" evidence="6">
    <location>
        <begin position="546"/>
        <end position="578"/>
    </location>
</feature>
<reference evidence="8 9" key="1">
    <citation type="submission" date="2021-08" db="EMBL/GenBank/DDBJ databases">
        <title>Draft Genome Sequence of Phanerochaete sordida strain YK-624.</title>
        <authorList>
            <person name="Mori T."/>
            <person name="Dohra H."/>
            <person name="Suzuki T."/>
            <person name="Kawagishi H."/>
            <person name="Hirai H."/>
        </authorList>
    </citation>
    <scope>NUCLEOTIDE SEQUENCE [LARGE SCALE GENOMIC DNA]</scope>
    <source>
        <strain evidence="8 9">YK-624</strain>
    </source>
</reference>
<gene>
    <name evidence="8" type="ORF">PsYK624_113270</name>
</gene>
<evidence type="ECO:0000256" key="7">
    <source>
        <dbReference type="SAM" id="Phobius"/>
    </source>
</evidence>
<keyword evidence="3 7" id="KW-0812">Transmembrane</keyword>
<evidence type="ECO:0000256" key="2">
    <source>
        <dbReference type="ARBA" id="ARBA00009824"/>
    </source>
</evidence>
<evidence type="ECO:0000256" key="5">
    <source>
        <dbReference type="ARBA" id="ARBA00023136"/>
    </source>
</evidence>
<evidence type="ECO:0000256" key="4">
    <source>
        <dbReference type="ARBA" id="ARBA00022989"/>
    </source>
</evidence>
<comment type="caution">
    <text evidence="8">The sequence shown here is derived from an EMBL/GenBank/DDBJ whole genome shotgun (WGS) entry which is preliminary data.</text>
</comment>
<feature type="transmembrane region" description="Helical" evidence="7">
    <location>
        <begin position="348"/>
        <end position="369"/>
    </location>
</feature>
<evidence type="ECO:0000313" key="9">
    <source>
        <dbReference type="Proteomes" id="UP000703269"/>
    </source>
</evidence>
<dbReference type="PANTHER" id="PTHR17920:SF22">
    <property type="entry name" value="DUF726 DOMAIN PROTEIN (AFU_ORTHOLOGUE AFUA_2G12860)"/>
    <property type="match status" value="1"/>
</dbReference>
<keyword evidence="9" id="KW-1185">Reference proteome</keyword>
<dbReference type="EMBL" id="BPQB01000046">
    <property type="protein sequence ID" value="GJE95146.1"/>
    <property type="molecule type" value="Genomic_DNA"/>
</dbReference>
<evidence type="ECO:0000256" key="3">
    <source>
        <dbReference type="ARBA" id="ARBA00022692"/>
    </source>
</evidence>
<accession>A0A9P3GI18</accession>
<feature type="transmembrane region" description="Helical" evidence="7">
    <location>
        <begin position="230"/>
        <end position="253"/>
    </location>
</feature>
<evidence type="ECO:0008006" key="10">
    <source>
        <dbReference type="Google" id="ProtNLM"/>
    </source>
</evidence>
<dbReference type="Proteomes" id="UP000703269">
    <property type="component" value="Unassembled WGS sequence"/>
</dbReference>
<keyword evidence="5 7" id="KW-0472">Membrane</keyword>
<proteinExistence type="inferred from homology"/>
<dbReference type="InterPro" id="IPR029058">
    <property type="entry name" value="AB_hydrolase_fold"/>
</dbReference>
<dbReference type="Pfam" id="PF05277">
    <property type="entry name" value="DUF726"/>
    <property type="match status" value="1"/>
</dbReference>
<dbReference type="SUPFAM" id="SSF53474">
    <property type="entry name" value="alpha/beta-Hydrolases"/>
    <property type="match status" value="1"/>
</dbReference>
<comment type="subcellular location">
    <subcellularLocation>
        <location evidence="1">Membrane</location>
        <topology evidence="1">Multi-pass membrane protein</topology>
    </subcellularLocation>
</comment>
<evidence type="ECO:0000256" key="6">
    <source>
        <dbReference type="SAM" id="MobiDB-lite"/>
    </source>
</evidence>
<keyword evidence="4 7" id="KW-1133">Transmembrane helix</keyword>
<comment type="similarity">
    <text evidence="2">Belongs to the TMCO4 family.</text>
</comment>